<feature type="compositionally biased region" description="Low complexity" evidence="5">
    <location>
        <begin position="1"/>
        <end position="10"/>
    </location>
</feature>
<dbReference type="EMBL" id="JAATVY010000021">
    <property type="protein sequence ID" value="NJC72720.1"/>
    <property type="molecule type" value="Genomic_DNA"/>
</dbReference>
<reference evidence="7 8" key="1">
    <citation type="submission" date="2020-03" db="EMBL/GenBank/DDBJ databases">
        <title>WGS of the type strain of Planosporangium spp.</title>
        <authorList>
            <person name="Thawai C."/>
        </authorList>
    </citation>
    <scope>NUCLEOTIDE SEQUENCE [LARGE SCALE GENOMIC DNA]</scope>
    <source>
        <strain evidence="7 8">TBRC 5610</strain>
    </source>
</reference>
<dbReference type="PANTHER" id="PTHR30055">
    <property type="entry name" value="HTH-TYPE TRANSCRIPTIONAL REGULATOR RUTR"/>
    <property type="match status" value="1"/>
</dbReference>
<dbReference type="InterPro" id="IPR009057">
    <property type="entry name" value="Homeodomain-like_sf"/>
</dbReference>
<dbReference type="Proteomes" id="UP000722989">
    <property type="component" value="Unassembled WGS sequence"/>
</dbReference>
<dbReference type="Gene3D" id="1.10.10.60">
    <property type="entry name" value="Homeodomain-like"/>
    <property type="match status" value="1"/>
</dbReference>
<dbReference type="InterPro" id="IPR011075">
    <property type="entry name" value="TetR_C"/>
</dbReference>
<protein>
    <submittedName>
        <fullName evidence="7">TetR/AcrR family transcriptional regulator</fullName>
    </submittedName>
</protein>
<gene>
    <name evidence="7" type="ORF">HC031_23805</name>
</gene>
<proteinExistence type="predicted"/>
<evidence type="ECO:0000256" key="5">
    <source>
        <dbReference type="SAM" id="MobiDB-lite"/>
    </source>
</evidence>
<keyword evidence="3" id="KW-0804">Transcription</keyword>
<evidence type="ECO:0000313" key="7">
    <source>
        <dbReference type="EMBL" id="NJC72720.1"/>
    </source>
</evidence>
<evidence type="ECO:0000256" key="3">
    <source>
        <dbReference type="ARBA" id="ARBA00023163"/>
    </source>
</evidence>
<evidence type="ECO:0000256" key="1">
    <source>
        <dbReference type="ARBA" id="ARBA00023015"/>
    </source>
</evidence>
<feature type="domain" description="HTH tetR-type" evidence="6">
    <location>
        <begin position="25"/>
        <end position="86"/>
    </location>
</feature>
<dbReference type="RefSeq" id="WP_167927632.1">
    <property type="nucleotide sequence ID" value="NZ_JAATVY010000021.1"/>
</dbReference>
<accession>A0ABX0Y2X4</accession>
<organism evidence="7 8">
    <name type="scientific">Planosporangium thailandense</name>
    <dbReference type="NCBI Taxonomy" id="765197"/>
    <lineage>
        <taxon>Bacteria</taxon>
        <taxon>Bacillati</taxon>
        <taxon>Actinomycetota</taxon>
        <taxon>Actinomycetes</taxon>
        <taxon>Micromonosporales</taxon>
        <taxon>Micromonosporaceae</taxon>
        <taxon>Planosporangium</taxon>
    </lineage>
</organism>
<keyword evidence="2 4" id="KW-0238">DNA-binding</keyword>
<dbReference type="InterPro" id="IPR036271">
    <property type="entry name" value="Tet_transcr_reg_TetR-rel_C_sf"/>
</dbReference>
<dbReference type="Pfam" id="PF16859">
    <property type="entry name" value="TetR_C_11"/>
    <property type="match status" value="1"/>
</dbReference>
<evidence type="ECO:0000256" key="2">
    <source>
        <dbReference type="ARBA" id="ARBA00023125"/>
    </source>
</evidence>
<evidence type="ECO:0000313" key="8">
    <source>
        <dbReference type="Proteomes" id="UP000722989"/>
    </source>
</evidence>
<dbReference type="InterPro" id="IPR050109">
    <property type="entry name" value="HTH-type_TetR-like_transc_reg"/>
</dbReference>
<dbReference type="InterPro" id="IPR001647">
    <property type="entry name" value="HTH_TetR"/>
</dbReference>
<feature type="region of interest" description="Disordered" evidence="5">
    <location>
        <begin position="1"/>
        <end position="25"/>
    </location>
</feature>
<dbReference type="Pfam" id="PF00440">
    <property type="entry name" value="TetR_N"/>
    <property type="match status" value="1"/>
</dbReference>
<name>A0ABX0Y2X4_9ACTN</name>
<dbReference type="PANTHER" id="PTHR30055:SF148">
    <property type="entry name" value="TETR-FAMILY TRANSCRIPTIONAL REGULATOR"/>
    <property type="match status" value="1"/>
</dbReference>
<dbReference type="Gene3D" id="1.10.357.10">
    <property type="entry name" value="Tetracycline Repressor, domain 2"/>
    <property type="match status" value="1"/>
</dbReference>
<sequence length="210" mass="22476">MTDMTTASADAADRDRKAPGRPRSARADEAIIDAVLGLLAEGHSAEAISIEAVAARAGVGKATIYRRWANKEALLVDAVSTMKGPLPAVRGESVRDDLVALLSRVWQNQDGRGAKIISCLLPEVQRSTSLHGCYQEVIEPRRQAMREVLQRGVHTGELRADLDIELALSLLSGPVLIQSMLRWNPAIDSENLAARVVDAVLGGIGGPDAR</sequence>
<comment type="caution">
    <text evidence="7">The sequence shown here is derived from an EMBL/GenBank/DDBJ whole genome shotgun (WGS) entry which is preliminary data.</text>
</comment>
<evidence type="ECO:0000259" key="6">
    <source>
        <dbReference type="PROSITE" id="PS50977"/>
    </source>
</evidence>
<evidence type="ECO:0000256" key="4">
    <source>
        <dbReference type="PROSITE-ProRule" id="PRU00335"/>
    </source>
</evidence>
<keyword evidence="8" id="KW-1185">Reference proteome</keyword>
<keyword evidence="1" id="KW-0805">Transcription regulation</keyword>
<dbReference type="SUPFAM" id="SSF46689">
    <property type="entry name" value="Homeodomain-like"/>
    <property type="match status" value="1"/>
</dbReference>
<dbReference type="SUPFAM" id="SSF48498">
    <property type="entry name" value="Tetracyclin repressor-like, C-terminal domain"/>
    <property type="match status" value="1"/>
</dbReference>
<dbReference type="PROSITE" id="PS50977">
    <property type="entry name" value="HTH_TETR_2"/>
    <property type="match status" value="1"/>
</dbReference>
<feature type="DNA-binding region" description="H-T-H motif" evidence="4">
    <location>
        <begin position="49"/>
        <end position="68"/>
    </location>
</feature>